<dbReference type="AlphaFoldDB" id="A0A017SM91"/>
<evidence type="ECO:0000256" key="10">
    <source>
        <dbReference type="SAM" id="MobiDB-lite"/>
    </source>
</evidence>
<dbReference type="Pfam" id="PF09494">
    <property type="entry name" value="Slx4"/>
    <property type="match status" value="1"/>
</dbReference>
<feature type="region of interest" description="Disordered" evidence="10">
    <location>
        <begin position="216"/>
        <end position="258"/>
    </location>
</feature>
<feature type="compositionally biased region" description="Polar residues" evidence="10">
    <location>
        <begin position="325"/>
        <end position="350"/>
    </location>
</feature>
<feature type="compositionally biased region" description="Low complexity" evidence="10">
    <location>
        <begin position="384"/>
        <end position="405"/>
    </location>
</feature>
<evidence type="ECO:0000256" key="6">
    <source>
        <dbReference type="ARBA" id="ARBA00023204"/>
    </source>
</evidence>
<dbReference type="HAMAP" id="MF_03110">
    <property type="entry name" value="Endonuc_su_Slx4"/>
    <property type="match status" value="1"/>
</dbReference>
<dbReference type="HOGENOM" id="CLU_485679_0_0_1"/>
<evidence type="ECO:0000313" key="11">
    <source>
        <dbReference type="EMBL" id="EYE98032.1"/>
    </source>
</evidence>
<organism evidence="11 12">
    <name type="scientific">Aspergillus ruber (strain CBS 135680)</name>
    <dbReference type="NCBI Taxonomy" id="1388766"/>
    <lineage>
        <taxon>Eukaryota</taxon>
        <taxon>Fungi</taxon>
        <taxon>Dikarya</taxon>
        <taxon>Ascomycota</taxon>
        <taxon>Pezizomycotina</taxon>
        <taxon>Eurotiomycetes</taxon>
        <taxon>Eurotiomycetidae</taxon>
        <taxon>Eurotiales</taxon>
        <taxon>Aspergillaceae</taxon>
        <taxon>Aspergillus</taxon>
        <taxon>Aspergillus subgen. Aspergillus</taxon>
    </lineage>
</organism>
<reference evidence="12" key="1">
    <citation type="journal article" date="2014" name="Nat. Commun.">
        <title>Genomic adaptations of the halophilic Dead Sea filamentous fungus Eurotium rubrum.</title>
        <authorList>
            <person name="Kis-Papo T."/>
            <person name="Weig A.R."/>
            <person name="Riley R."/>
            <person name="Persoh D."/>
            <person name="Salamov A."/>
            <person name="Sun H."/>
            <person name="Lipzen A."/>
            <person name="Wasser S.P."/>
            <person name="Rambold G."/>
            <person name="Grigoriev I.V."/>
            <person name="Nevo E."/>
        </authorList>
    </citation>
    <scope>NUCLEOTIDE SEQUENCE [LARGE SCALE GENOMIC DNA]</scope>
    <source>
        <strain evidence="12">CBS 135680</strain>
    </source>
</reference>
<comment type="function">
    <text evidence="9">Regulatory subunit of the SLX1-SLX4 structure-specific endonuclease that resolves DNA secondary structures generated during DNA repair and recombination. Has endonuclease activity towards branched DNA substrates, introducing single-strand cuts in duplex DNA close to junctions with ss-DNA.</text>
</comment>
<evidence type="ECO:0000313" key="12">
    <source>
        <dbReference type="Proteomes" id="UP000019804"/>
    </source>
</evidence>
<comment type="similarity">
    <text evidence="2 9">Belongs to the SLX4 family.</text>
</comment>
<keyword evidence="12" id="KW-1185">Reference proteome</keyword>
<dbReference type="GO" id="GO:0017108">
    <property type="term" value="F:5'-flap endonuclease activity"/>
    <property type="evidence" value="ECO:0007669"/>
    <property type="project" value="InterPro"/>
</dbReference>
<feature type="region of interest" description="Disordered" evidence="10">
    <location>
        <begin position="1"/>
        <end position="89"/>
    </location>
</feature>
<comment type="subunit">
    <text evidence="9">Forms a heterodimer with SLX1.</text>
</comment>
<protein>
    <recommendedName>
        <fullName evidence="8 9">Structure-specific endonuclease subunit SLX4</fullName>
    </recommendedName>
</protein>
<comment type="PTM">
    <text evidence="9">Phosphorylated in response to DNA damage.</text>
</comment>
<evidence type="ECO:0000256" key="3">
    <source>
        <dbReference type="ARBA" id="ARBA00022553"/>
    </source>
</evidence>
<dbReference type="CDD" id="cd22999">
    <property type="entry name" value="SAP_SLX4"/>
    <property type="match status" value="1"/>
</dbReference>
<keyword evidence="7 9" id="KW-0539">Nucleus</keyword>
<name>A0A017SM91_ASPRC</name>
<dbReference type="InterPro" id="IPR018574">
    <property type="entry name" value="Structure-sp_endonuc_su_Slx4"/>
</dbReference>
<dbReference type="EMBL" id="KK088414">
    <property type="protein sequence ID" value="EYE98032.1"/>
    <property type="molecule type" value="Genomic_DNA"/>
</dbReference>
<dbReference type="OrthoDB" id="5349119at2759"/>
<keyword evidence="6 9" id="KW-0234">DNA repair</keyword>
<evidence type="ECO:0000256" key="8">
    <source>
        <dbReference type="ARBA" id="ARBA00029496"/>
    </source>
</evidence>
<gene>
    <name evidence="9" type="primary">SLX4</name>
    <name evidence="11" type="ORF">EURHEDRAFT_409343</name>
</gene>
<dbReference type="GO" id="GO:0006310">
    <property type="term" value="P:DNA recombination"/>
    <property type="evidence" value="ECO:0007669"/>
    <property type="project" value="UniProtKB-UniRule"/>
</dbReference>
<dbReference type="GO" id="GO:0033557">
    <property type="term" value="C:Slx1-Slx4 complex"/>
    <property type="evidence" value="ECO:0007669"/>
    <property type="project" value="UniProtKB-UniRule"/>
</dbReference>
<evidence type="ECO:0000256" key="4">
    <source>
        <dbReference type="ARBA" id="ARBA00022763"/>
    </source>
</evidence>
<accession>A0A017SM91</accession>
<keyword evidence="4 9" id="KW-0227">DNA damage</keyword>
<evidence type="ECO:0000256" key="9">
    <source>
        <dbReference type="HAMAP-Rule" id="MF_03110"/>
    </source>
</evidence>
<comment type="subcellular location">
    <subcellularLocation>
        <location evidence="1 9">Nucleus</location>
    </subcellularLocation>
</comment>
<keyword evidence="3 9" id="KW-0597">Phosphoprotein</keyword>
<evidence type="ECO:0000256" key="7">
    <source>
        <dbReference type="ARBA" id="ARBA00023242"/>
    </source>
</evidence>
<feature type="compositionally biased region" description="Basic residues" evidence="10">
    <location>
        <begin position="72"/>
        <end position="82"/>
    </location>
</feature>
<feature type="compositionally biased region" description="Polar residues" evidence="10">
    <location>
        <begin position="368"/>
        <end position="383"/>
    </location>
</feature>
<dbReference type="GO" id="GO:0006281">
    <property type="term" value="P:DNA repair"/>
    <property type="evidence" value="ECO:0007669"/>
    <property type="project" value="UniProtKB-UniRule"/>
</dbReference>
<proteinExistence type="inferred from homology"/>
<dbReference type="InterPro" id="IPR027784">
    <property type="entry name" value="Slx4_ascomycetes"/>
</dbReference>
<keyword evidence="5 9" id="KW-0233">DNA recombination</keyword>
<sequence>MNFRIQADPKSSVEDKDSVEKELEQKPKKQNKKFTTLTARVTARYAPGYTEDSNNRDSYTANVQDRSDIKNAGRKRKSKTKKKPQEPEFIVLSPEAAVKSLEDQDLMFGTCSQLEREDSPTTLRYMQTAIDESESYMKPVSEHVTSRTSFGSTISRFTGPRSLWSEAFRDLNGALAQAEVSDPVDECDLSKISSRVDRERRDAQQQETSKVIEQPINTTHEKEYPIPKGNSDTLEDSSEVADANANQQSETASVVVESRPQVPQYNAFTEAELSKQVASYGFKAIRGRQKMINLLHKCWESKHGISANSNDDGSALIKPPETSKVGKTTGTSDRASGSRSRSKTKFTANPPTADGMSAKPPARRRQGSSRPASRSSQKATESFSLQQQQKQQQQQKKPPSLQKSSYANVEEIQDSEDEAIPSPNQLLDRSFTHPKPSNQPLAISPTPSPTRRAPCEPKPQPKATRAVSKIPDEDDEPDLGTQITKAVRAQPNMSSSAGGRKSPSWHEKILMYDPIVLEDFTTWLNTEGLGLVSEDREVDALLVREWCESKGICCCYKNKSW</sequence>
<evidence type="ECO:0000256" key="2">
    <source>
        <dbReference type="ARBA" id="ARBA00006661"/>
    </source>
</evidence>
<evidence type="ECO:0000256" key="1">
    <source>
        <dbReference type="ARBA" id="ARBA00004123"/>
    </source>
</evidence>
<evidence type="ECO:0000256" key="5">
    <source>
        <dbReference type="ARBA" id="ARBA00023172"/>
    </source>
</evidence>
<feature type="compositionally biased region" description="Basic and acidic residues" evidence="10">
    <location>
        <begin position="11"/>
        <end position="27"/>
    </location>
</feature>
<dbReference type="Proteomes" id="UP000019804">
    <property type="component" value="Unassembled WGS sequence"/>
</dbReference>
<feature type="region of interest" description="Disordered" evidence="10">
    <location>
        <begin position="305"/>
        <end position="479"/>
    </location>
</feature>
<dbReference type="GO" id="GO:0006260">
    <property type="term" value="P:DNA replication"/>
    <property type="evidence" value="ECO:0007669"/>
    <property type="project" value="InterPro"/>
</dbReference>
<dbReference type="STRING" id="1388766.A0A017SM91"/>